<evidence type="ECO:0000313" key="3">
    <source>
        <dbReference type="Proteomes" id="UP000298652"/>
    </source>
</evidence>
<accession>A0A4U6T2Y8</accession>
<gene>
    <name evidence="2" type="ORF">SEVIR_9G075866v2</name>
</gene>
<evidence type="ECO:0000256" key="1">
    <source>
        <dbReference type="SAM" id="MobiDB-lite"/>
    </source>
</evidence>
<name>A0A4U6T2Y8_SETVI</name>
<dbReference type="AlphaFoldDB" id="A0A4U6T2Y8"/>
<proteinExistence type="predicted"/>
<sequence>MMQSSRTRRRNHQRSLRVQDPNLNRCPGRILDCNFARMKSIRRLSVCHRRTCRSKCREGRTIDEIGTDRIEQNKILSMD</sequence>
<feature type="region of interest" description="Disordered" evidence="1">
    <location>
        <begin position="1"/>
        <end position="20"/>
    </location>
</feature>
<organism evidence="2 3">
    <name type="scientific">Setaria viridis</name>
    <name type="common">Green bristlegrass</name>
    <name type="synonym">Setaria italica subsp. viridis</name>
    <dbReference type="NCBI Taxonomy" id="4556"/>
    <lineage>
        <taxon>Eukaryota</taxon>
        <taxon>Viridiplantae</taxon>
        <taxon>Streptophyta</taxon>
        <taxon>Embryophyta</taxon>
        <taxon>Tracheophyta</taxon>
        <taxon>Spermatophyta</taxon>
        <taxon>Magnoliopsida</taxon>
        <taxon>Liliopsida</taxon>
        <taxon>Poales</taxon>
        <taxon>Poaceae</taxon>
        <taxon>PACMAD clade</taxon>
        <taxon>Panicoideae</taxon>
        <taxon>Panicodae</taxon>
        <taxon>Paniceae</taxon>
        <taxon>Cenchrinae</taxon>
        <taxon>Setaria</taxon>
    </lineage>
</organism>
<dbReference type="Gramene" id="TKV91156">
    <property type="protein sequence ID" value="TKV91156"/>
    <property type="gene ID" value="SEVIR_9G075866v2"/>
</dbReference>
<evidence type="ECO:0000313" key="2">
    <source>
        <dbReference type="EMBL" id="TKV91156.1"/>
    </source>
</evidence>
<dbReference type="Proteomes" id="UP000298652">
    <property type="component" value="Chromosome 9"/>
</dbReference>
<keyword evidence="3" id="KW-1185">Reference proteome</keyword>
<dbReference type="EMBL" id="CM016560">
    <property type="protein sequence ID" value="TKV91156.1"/>
    <property type="molecule type" value="Genomic_DNA"/>
</dbReference>
<feature type="compositionally biased region" description="Basic residues" evidence="1">
    <location>
        <begin position="1"/>
        <end position="15"/>
    </location>
</feature>
<reference evidence="2" key="1">
    <citation type="submission" date="2019-03" db="EMBL/GenBank/DDBJ databases">
        <title>WGS assembly of Setaria viridis.</title>
        <authorList>
            <person name="Huang P."/>
            <person name="Jenkins J."/>
            <person name="Grimwood J."/>
            <person name="Barry K."/>
            <person name="Healey A."/>
            <person name="Mamidi S."/>
            <person name="Sreedasyam A."/>
            <person name="Shu S."/>
            <person name="Feldman M."/>
            <person name="Wu J."/>
            <person name="Yu Y."/>
            <person name="Chen C."/>
            <person name="Johnson J."/>
            <person name="Rokhsar D."/>
            <person name="Baxter I."/>
            <person name="Schmutz J."/>
            <person name="Brutnell T."/>
            <person name="Kellogg E."/>
        </authorList>
    </citation>
    <scope>NUCLEOTIDE SEQUENCE [LARGE SCALE GENOMIC DNA]</scope>
</reference>
<protein>
    <submittedName>
        <fullName evidence="2">Uncharacterized protein</fullName>
    </submittedName>
</protein>